<dbReference type="Proteomes" id="UP000319627">
    <property type="component" value="Unassembled WGS sequence"/>
</dbReference>
<dbReference type="GO" id="GO:0016020">
    <property type="term" value="C:membrane"/>
    <property type="evidence" value="ECO:0007669"/>
    <property type="project" value="InterPro"/>
</dbReference>
<sequence>MHKVPKIALISASLLWIPLPAFSGGFIEDSSGTLTFRNYYFDRDYKGESNIKQQREWAQGFTLDIKSGYTEGPIGFGLDFLGQWGVKLDSSKDRAGTGLLPVGTDGRADNSYSEMGLTGKLRYSKTELHVGTLRPMLPVLISSPARLLWQTFQGGYLRSKDINDLSLHAGYLNRVNHRDSTDNEKIGVAAPNGRFNGAARSDEFLFFGGDYQAKPNLTLSYYYARLNEIYQQHYLGLQHNFALGPGEFKSDLRYFLSDEAGEGKAGSVDNQSIIANFSYQQGTHKITLGGHLLSGDTALPYISSSEALRMAELAMNSDFSNPDEHYWDVRYDYDFAGWGIPGLTTVARFMKGTNIELAERYGGKGLEETERSFWVSYAVQSGPLKGVNFRIKNARYQNSFASNASFRDANQTRVEIWYSMKLW</sequence>
<dbReference type="PANTHER" id="PTHR34596:SF2">
    <property type="entry name" value="CHITOPORIN"/>
    <property type="match status" value="1"/>
</dbReference>
<name>A0A562IZ40_9GAMM</name>
<dbReference type="Pfam" id="PF03573">
    <property type="entry name" value="OprD"/>
    <property type="match status" value="1"/>
</dbReference>
<organism evidence="5 6">
    <name type="scientific">Azomonas agilis</name>
    <dbReference type="NCBI Taxonomy" id="116849"/>
    <lineage>
        <taxon>Bacteria</taxon>
        <taxon>Pseudomonadati</taxon>
        <taxon>Pseudomonadota</taxon>
        <taxon>Gammaproteobacteria</taxon>
        <taxon>Pseudomonadales</taxon>
        <taxon>Pseudomonadaceae</taxon>
        <taxon>Azomonas</taxon>
    </lineage>
</organism>
<evidence type="ECO:0000256" key="2">
    <source>
        <dbReference type="ARBA" id="ARBA00022448"/>
    </source>
</evidence>
<evidence type="ECO:0000256" key="3">
    <source>
        <dbReference type="ARBA" id="ARBA00022729"/>
    </source>
</evidence>
<keyword evidence="2" id="KW-0813">Transport</keyword>
<dbReference type="OrthoDB" id="6759120at2"/>
<protein>
    <submittedName>
        <fullName evidence="5">Outer membrane OprD family porin</fullName>
    </submittedName>
</protein>
<dbReference type="AlphaFoldDB" id="A0A562IZ40"/>
<dbReference type="PANTHER" id="PTHR34596">
    <property type="entry name" value="CHITOPORIN"/>
    <property type="match status" value="1"/>
</dbReference>
<evidence type="ECO:0000313" key="5">
    <source>
        <dbReference type="EMBL" id="TWH75875.1"/>
    </source>
</evidence>
<dbReference type="EMBL" id="VLKG01000004">
    <property type="protein sequence ID" value="TWH75875.1"/>
    <property type="molecule type" value="Genomic_DNA"/>
</dbReference>
<feature type="chain" id="PRO_5022219654" evidence="4">
    <location>
        <begin position="24"/>
        <end position="423"/>
    </location>
</feature>
<reference evidence="5 6" key="1">
    <citation type="submission" date="2019-07" db="EMBL/GenBank/DDBJ databases">
        <title>Genomic Encyclopedia of Type Strains, Phase I: the one thousand microbial genomes (KMG-I) project.</title>
        <authorList>
            <person name="Kyrpides N."/>
        </authorList>
    </citation>
    <scope>NUCLEOTIDE SEQUENCE [LARGE SCALE GENOMIC DNA]</scope>
    <source>
        <strain evidence="5 6">DSM 375</strain>
    </source>
</reference>
<keyword evidence="6" id="KW-1185">Reference proteome</keyword>
<comment type="similarity">
    <text evidence="1">Belongs to the outer membrane porin (Opr) (TC 1.B.25) family.</text>
</comment>
<proteinExistence type="inferred from homology"/>
<dbReference type="Gene3D" id="2.40.160.10">
    <property type="entry name" value="Porin"/>
    <property type="match status" value="1"/>
</dbReference>
<gene>
    <name evidence="5" type="ORF">LX59_01385</name>
</gene>
<dbReference type="InterPro" id="IPR005318">
    <property type="entry name" value="OM_porin_bac"/>
</dbReference>
<evidence type="ECO:0000313" key="6">
    <source>
        <dbReference type="Proteomes" id="UP000319627"/>
    </source>
</evidence>
<dbReference type="RefSeq" id="WP_144571106.1">
    <property type="nucleotide sequence ID" value="NZ_VLKG01000004.1"/>
</dbReference>
<feature type="signal peptide" evidence="4">
    <location>
        <begin position="1"/>
        <end position="23"/>
    </location>
</feature>
<accession>A0A562IZ40</accession>
<dbReference type="GO" id="GO:0015288">
    <property type="term" value="F:porin activity"/>
    <property type="evidence" value="ECO:0007669"/>
    <property type="project" value="TreeGrafter"/>
</dbReference>
<comment type="caution">
    <text evidence="5">The sequence shown here is derived from an EMBL/GenBank/DDBJ whole genome shotgun (WGS) entry which is preliminary data.</text>
</comment>
<evidence type="ECO:0000256" key="4">
    <source>
        <dbReference type="SAM" id="SignalP"/>
    </source>
</evidence>
<evidence type="ECO:0000256" key="1">
    <source>
        <dbReference type="ARBA" id="ARBA00009075"/>
    </source>
</evidence>
<dbReference type="InterPro" id="IPR023614">
    <property type="entry name" value="Porin_dom_sf"/>
</dbReference>
<keyword evidence="3 4" id="KW-0732">Signal</keyword>